<dbReference type="CDD" id="cd12451">
    <property type="entry name" value="RRM2_NUCLs"/>
    <property type="match status" value="1"/>
</dbReference>
<proteinExistence type="predicted"/>
<dbReference type="CDD" id="cd12450">
    <property type="entry name" value="RRM1_NUCLs"/>
    <property type="match status" value="1"/>
</dbReference>
<feature type="domain" description="RRM" evidence="4">
    <location>
        <begin position="84"/>
        <end position="162"/>
    </location>
</feature>
<evidence type="ECO:0000256" key="3">
    <source>
        <dbReference type="SAM" id="MobiDB-lite"/>
    </source>
</evidence>
<organism evidence="5 6">
    <name type="scientific">Thlaspi arvense</name>
    <name type="common">Field penny-cress</name>
    <dbReference type="NCBI Taxonomy" id="13288"/>
    <lineage>
        <taxon>Eukaryota</taxon>
        <taxon>Viridiplantae</taxon>
        <taxon>Streptophyta</taxon>
        <taxon>Embryophyta</taxon>
        <taxon>Tracheophyta</taxon>
        <taxon>Spermatophyta</taxon>
        <taxon>Magnoliopsida</taxon>
        <taxon>eudicotyledons</taxon>
        <taxon>Gunneridae</taxon>
        <taxon>Pentapetalae</taxon>
        <taxon>rosids</taxon>
        <taxon>malvids</taxon>
        <taxon>Brassicales</taxon>
        <taxon>Brassicaceae</taxon>
        <taxon>Thlaspideae</taxon>
        <taxon>Thlaspi</taxon>
    </lineage>
</organism>
<evidence type="ECO:0000256" key="2">
    <source>
        <dbReference type="PROSITE-ProRule" id="PRU00176"/>
    </source>
</evidence>
<evidence type="ECO:0000259" key="4">
    <source>
        <dbReference type="PROSITE" id="PS50102"/>
    </source>
</evidence>
<dbReference type="PANTHER" id="PTHR23236">
    <property type="entry name" value="EUKARYOTIC TRANSLATION INITIATION FACTOR 4B/4H"/>
    <property type="match status" value="1"/>
</dbReference>
<dbReference type="PANTHER" id="PTHR23236:SF11">
    <property type="entry name" value="EUKARYOTIC TRANSLATION INITIATION FACTOR 4H"/>
    <property type="match status" value="1"/>
</dbReference>
<dbReference type="Gene3D" id="3.30.70.330">
    <property type="match status" value="2"/>
</dbReference>
<keyword evidence="1 2" id="KW-0694">RNA-binding</keyword>
<dbReference type="InterPro" id="IPR034349">
    <property type="entry name" value="NUCL_RRM1"/>
</dbReference>
<reference evidence="5 6" key="1">
    <citation type="submission" date="2022-03" db="EMBL/GenBank/DDBJ databases">
        <authorList>
            <person name="Nunn A."/>
            <person name="Chopra R."/>
            <person name="Nunn A."/>
            <person name="Contreras Garrido A."/>
        </authorList>
    </citation>
    <scope>NUCLEOTIDE SEQUENCE [LARGE SCALE GENOMIC DNA]</scope>
</reference>
<evidence type="ECO:0000313" key="6">
    <source>
        <dbReference type="Proteomes" id="UP000836841"/>
    </source>
</evidence>
<feature type="compositionally biased region" description="Gly residues" evidence="3">
    <location>
        <begin position="270"/>
        <end position="280"/>
    </location>
</feature>
<feature type="compositionally biased region" description="Basic and acidic residues" evidence="3">
    <location>
        <begin position="281"/>
        <end position="313"/>
    </location>
</feature>
<dbReference type="GO" id="GO:0003723">
    <property type="term" value="F:RNA binding"/>
    <property type="evidence" value="ECO:0007669"/>
    <property type="project" value="UniProtKB-UniRule"/>
</dbReference>
<feature type="domain" description="RRM" evidence="4">
    <location>
        <begin position="186"/>
        <end position="265"/>
    </location>
</feature>
<feature type="region of interest" description="Disordered" evidence="3">
    <location>
        <begin position="1"/>
        <end position="84"/>
    </location>
</feature>
<dbReference type="InterPro" id="IPR012677">
    <property type="entry name" value="Nucleotide-bd_a/b_plait_sf"/>
</dbReference>
<feature type="region of interest" description="Disordered" evidence="3">
    <location>
        <begin position="261"/>
        <end position="333"/>
    </location>
</feature>
<name>A0AAU9RBV5_THLAR</name>
<evidence type="ECO:0000256" key="1">
    <source>
        <dbReference type="ARBA" id="ARBA00022884"/>
    </source>
</evidence>
<dbReference type="SUPFAM" id="SSF54928">
    <property type="entry name" value="RNA-binding domain, RBD"/>
    <property type="match status" value="2"/>
</dbReference>
<dbReference type="InterPro" id="IPR035979">
    <property type="entry name" value="RBD_domain_sf"/>
</dbReference>
<dbReference type="PROSITE" id="PS50102">
    <property type="entry name" value="RRM"/>
    <property type="match status" value="2"/>
</dbReference>
<dbReference type="EMBL" id="OU466857">
    <property type="protein sequence ID" value="CAH2036195.1"/>
    <property type="molecule type" value="Genomic_DNA"/>
</dbReference>
<protein>
    <recommendedName>
        <fullName evidence="4">RRM domain-containing protein</fullName>
    </recommendedName>
</protein>
<dbReference type="AlphaFoldDB" id="A0AAU9RBV5"/>
<keyword evidence="6" id="KW-1185">Reference proteome</keyword>
<evidence type="ECO:0000313" key="5">
    <source>
        <dbReference type="EMBL" id="CAH2036195.1"/>
    </source>
</evidence>
<dbReference type="Pfam" id="PF00076">
    <property type="entry name" value="RRM_1"/>
    <property type="match status" value="2"/>
</dbReference>
<dbReference type="InterPro" id="IPR000504">
    <property type="entry name" value="RRM_dom"/>
</dbReference>
<dbReference type="InterPro" id="IPR034350">
    <property type="entry name" value="NUCL_RRM2"/>
</dbReference>
<dbReference type="SMART" id="SM00360">
    <property type="entry name" value="RRM"/>
    <property type="match status" value="2"/>
</dbReference>
<feature type="compositionally biased region" description="Basic and acidic residues" evidence="3">
    <location>
        <begin position="49"/>
        <end position="67"/>
    </location>
</feature>
<feature type="compositionally biased region" description="Acidic residues" evidence="3">
    <location>
        <begin position="37"/>
        <end position="48"/>
    </location>
</feature>
<dbReference type="Proteomes" id="UP000836841">
    <property type="component" value="Chromosome 1"/>
</dbReference>
<feature type="compositionally biased region" description="Basic and acidic residues" evidence="3">
    <location>
        <begin position="20"/>
        <end position="29"/>
    </location>
</feature>
<accession>A0AAU9RBV5</accession>
<gene>
    <name evidence="5" type="ORF">TAV2_LOCUS3754</name>
</gene>
<sequence length="333" mass="35756">MGKSAKKSATKVEAAPAVIKDSKPLKKVIESSSGESSDSDESESEEEKETPKKKNTDVEMVDAEQKSYAKQPKTPATPATGGSKTLFAANLPFQVERSDVENFFKEAGEVVDVRFATDREDGRFKGYGHVEFATAEAAQKALSEFNGRPLLGREIRLDIAVERGERQPYTPQSGNFRSGGGDGAAKTIFVKGFDSSLPEDDIKSALSEHFASCGEITRVSVPIDRETGASKGFAYVDFKEGTEKALELNGSEMSGWNLVVDESRPRDNGGGRSGGYGGRSGGRDGGRRGRGGRDFGGRSRGRGGRDGGRDFGRGRGNRPSFTPQGKKTTFNDE</sequence>
<feature type="compositionally biased region" description="Polar residues" evidence="3">
    <location>
        <begin position="319"/>
        <end position="333"/>
    </location>
</feature>